<dbReference type="Pfam" id="PF21750">
    <property type="entry name" value="DACNH"/>
    <property type="match status" value="1"/>
</dbReference>
<accession>A0A2X0J3M6</accession>
<dbReference type="PROSITE" id="PS51794">
    <property type="entry name" value="DAC"/>
    <property type="match status" value="1"/>
</dbReference>
<dbReference type="RefSeq" id="WP_111506342.1">
    <property type="nucleotide sequence ID" value="NZ_QKYN01000130.1"/>
</dbReference>
<evidence type="ECO:0000259" key="1">
    <source>
        <dbReference type="PROSITE" id="PS51794"/>
    </source>
</evidence>
<feature type="domain" description="DAC" evidence="1">
    <location>
        <begin position="352"/>
        <end position="490"/>
    </location>
</feature>
<dbReference type="Proteomes" id="UP000248889">
    <property type="component" value="Unassembled WGS sequence"/>
</dbReference>
<name>A0A2X0J3M6_9ACTN</name>
<evidence type="ECO:0000313" key="2">
    <source>
        <dbReference type="EMBL" id="RAG81978.1"/>
    </source>
</evidence>
<dbReference type="EMBL" id="QKYN01000130">
    <property type="protein sequence ID" value="RAG81978.1"/>
    <property type="molecule type" value="Genomic_DNA"/>
</dbReference>
<keyword evidence="3" id="KW-1185">Reference proteome</keyword>
<proteinExistence type="predicted"/>
<protein>
    <recommendedName>
        <fullName evidence="1">DAC domain-containing protein</fullName>
    </recommendedName>
</protein>
<dbReference type="Pfam" id="PF21752">
    <property type="entry name" value="DACNG"/>
    <property type="match status" value="1"/>
</dbReference>
<comment type="caution">
    <text evidence="2">The sequence shown here is derived from an EMBL/GenBank/DDBJ whole genome shotgun (WGS) entry which is preliminary data.</text>
</comment>
<gene>
    <name evidence="2" type="ORF">DN069_30150</name>
</gene>
<dbReference type="InterPro" id="IPR003390">
    <property type="entry name" value="DNA_integrity_scan_DisA_N"/>
</dbReference>
<reference evidence="2 3" key="1">
    <citation type="submission" date="2018-06" db="EMBL/GenBank/DDBJ databases">
        <title>Streptacidiphilus pinicola sp. nov., isolated from pine grove soil.</title>
        <authorList>
            <person name="Roh S.G."/>
            <person name="Park S."/>
            <person name="Kim M.-K."/>
            <person name="Yun B.-R."/>
            <person name="Park J."/>
            <person name="Kim M.J."/>
            <person name="Kim Y.S."/>
            <person name="Kim S.B."/>
        </authorList>
    </citation>
    <scope>NUCLEOTIDE SEQUENCE [LARGE SCALE GENOMIC DNA]</scope>
    <source>
        <strain evidence="2 3">MMS16-CNU450</strain>
    </source>
</reference>
<evidence type="ECO:0000313" key="3">
    <source>
        <dbReference type="Proteomes" id="UP000248889"/>
    </source>
</evidence>
<dbReference type="InterPro" id="IPR048555">
    <property type="entry name" value="DACNH"/>
</dbReference>
<organism evidence="2 3">
    <name type="scientific">Streptacidiphilus pinicola</name>
    <dbReference type="NCBI Taxonomy" id="2219663"/>
    <lineage>
        <taxon>Bacteria</taxon>
        <taxon>Bacillati</taxon>
        <taxon>Actinomycetota</taxon>
        <taxon>Actinomycetes</taxon>
        <taxon>Kitasatosporales</taxon>
        <taxon>Streptomycetaceae</taxon>
        <taxon>Streptacidiphilus</taxon>
    </lineage>
</organism>
<dbReference type="InterPro" id="IPR048554">
    <property type="entry name" value="DACNG"/>
</dbReference>
<dbReference type="AlphaFoldDB" id="A0A2X0J3M6"/>
<sequence>MLSEVEVGALLGGNFPGLVESAADDLLEEAGFEGSTRAMVVGIPNSDPGESWITSADRGVAAVDLSMVLRRAEAHYQQRENLYLKDPNAQLWMGRFMREESEAAALKEVLDSDHAPASRTFFVSRPALVGDHKIHVAISVDAAALARVPRLGPPATPQPYLVYSIIEAILFALLEQAQRDLYMPNPSGAGPSDLGRLPYDTPEISVYAISTMVRAALVRAGHTLAGAGTNAKFNALSSLLYEGRSPAGRLLIAPHNHAALDVALRFEEPVRLAEARHVRKLLEASGPAYALLMDHSHVYGLGAVVAGTELETEEIFTIAIRKGGVWQLEHGSSVLFTVRDNQPHLPTPQIDAARIRAAIAANIPNADAETLVTLARAAGEHRHGAMLIISSDAEAEAKRLAPQAMKTQPILLKSKLLDQLTNMDGGVLVDGKGNCHAVGVILDGLACDGSDPVRGSRFNNAARYIGSTIPSAVVLSYSSDGDVTIFSVLE</sequence>